<dbReference type="RefSeq" id="WP_050435010.1">
    <property type="nucleotide sequence ID" value="NZ_CP012159.1"/>
</dbReference>
<dbReference type="EMBL" id="CP012159">
    <property type="protein sequence ID" value="AKT43562.1"/>
    <property type="molecule type" value="Genomic_DNA"/>
</dbReference>
<gene>
    <name evidence="2" type="ORF">CMC5_077940</name>
</gene>
<evidence type="ECO:0000313" key="3">
    <source>
        <dbReference type="Proteomes" id="UP000067626"/>
    </source>
</evidence>
<feature type="coiled-coil region" evidence="1">
    <location>
        <begin position="98"/>
        <end position="125"/>
    </location>
</feature>
<accession>A0A0K1ESF5</accession>
<name>A0A0K1ESF5_CHOCO</name>
<dbReference type="Proteomes" id="UP000067626">
    <property type="component" value="Chromosome"/>
</dbReference>
<dbReference type="AlphaFoldDB" id="A0A0K1ESF5"/>
<keyword evidence="3" id="KW-1185">Reference proteome</keyword>
<evidence type="ECO:0000256" key="1">
    <source>
        <dbReference type="SAM" id="Coils"/>
    </source>
</evidence>
<dbReference type="STRING" id="52.CMC5_077940"/>
<organism evidence="2 3">
    <name type="scientific">Chondromyces crocatus</name>
    <dbReference type="NCBI Taxonomy" id="52"/>
    <lineage>
        <taxon>Bacteria</taxon>
        <taxon>Pseudomonadati</taxon>
        <taxon>Myxococcota</taxon>
        <taxon>Polyangia</taxon>
        <taxon>Polyangiales</taxon>
        <taxon>Polyangiaceae</taxon>
        <taxon>Chondromyces</taxon>
    </lineage>
</organism>
<proteinExistence type="predicted"/>
<reference evidence="2 3" key="1">
    <citation type="submission" date="2015-07" db="EMBL/GenBank/DDBJ databases">
        <title>Genome analysis of myxobacterium Chondromyces crocatus Cm c5 reveals a high potential for natural compound synthesis and the genetic basis for the loss of fruiting body formation.</title>
        <authorList>
            <person name="Zaburannyi N."/>
            <person name="Bunk B."/>
            <person name="Maier J."/>
            <person name="Overmann J."/>
            <person name="Mueller R."/>
        </authorList>
    </citation>
    <scope>NUCLEOTIDE SEQUENCE [LARGE SCALE GENOMIC DNA]</scope>
    <source>
        <strain evidence="2 3">Cm c5</strain>
    </source>
</reference>
<evidence type="ECO:0000313" key="2">
    <source>
        <dbReference type="EMBL" id="AKT43562.1"/>
    </source>
</evidence>
<protein>
    <submittedName>
        <fullName evidence="2">Uncharacterized protein</fullName>
    </submittedName>
</protein>
<dbReference type="KEGG" id="ccro:CMC5_077940"/>
<keyword evidence="1" id="KW-0175">Coiled coil</keyword>
<sequence>MFLFMRIERLGAHLSTLKALMDNYQRGDPRFITDSLAWLTTGEKVMSELRLPQGSEMSALRSRILRVSDALPGGEDRTRAVLRRAQNAAATEALERAEAVMRQIVVEAEERLERFEEKLAEGVTTAAMAGGLPPRSPVWMDWLRQVWHALVQCAETRSLTVYLAASLPTPDRLFLLDRVLSRLADVSSAGSAAKPGS</sequence>